<organism evidence="3 4">
    <name type="scientific">Thalassotalea euphylliae</name>
    <dbReference type="NCBI Taxonomy" id="1655234"/>
    <lineage>
        <taxon>Bacteria</taxon>
        <taxon>Pseudomonadati</taxon>
        <taxon>Pseudomonadota</taxon>
        <taxon>Gammaproteobacteria</taxon>
        <taxon>Alteromonadales</taxon>
        <taxon>Colwelliaceae</taxon>
        <taxon>Thalassotalea</taxon>
    </lineage>
</organism>
<dbReference type="Proteomes" id="UP000256478">
    <property type="component" value="Unassembled WGS sequence"/>
</dbReference>
<feature type="region of interest" description="Disordered" evidence="1">
    <location>
        <begin position="79"/>
        <end position="113"/>
    </location>
</feature>
<proteinExistence type="predicted"/>
<feature type="region of interest" description="Disordered" evidence="1">
    <location>
        <begin position="22"/>
        <end position="43"/>
    </location>
</feature>
<evidence type="ECO:0000313" key="4">
    <source>
        <dbReference type="Proteomes" id="UP000256478"/>
    </source>
</evidence>
<name>A0A3E0TMW2_9GAMM</name>
<dbReference type="EMBL" id="QUOU01000001">
    <property type="protein sequence ID" value="REL25743.1"/>
    <property type="molecule type" value="Genomic_DNA"/>
</dbReference>
<reference evidence="3 4" key="1">
    <citation type="submission" date="2018-08" db="EMBL/GenBank/DDBJ databases">
        <title>Thalassotalea euphylliae genome.</title>
        <authorList>
            <person name="Summers S."/>
            <person name="Rice S.A."/>
            <person name="Freckelton M.L."/>
            <person name="Nedved B.T."/>
            <person name="Hadfield M.G."/>
        </authorList>
    </citation>
    <scope>NUCLEOTIDE SEQUENCE [LARGE SCALE GENOMIC DNA]</scope>
    <source>
        <strain evidence="3 4">H1</strain>
    </source>
</reference>
<dbReference type="RefSeq" id="WP_116006869.1">
    <property type="nucleotide sequence ID" value="NZ_QUOU01000001.1"/>
</dbReference>
<evidence type="ECO:0000256" key="2">
    <source>
        <dbReference type="SAM" id="SignalP"/>
    </source>
</evidence>
<evidence type="ECO:0000256" key="1">
    <source>
        <dbReference type="SAM" id="MobiDB-lite"/>
    </source>
</evidence>
<accession>A0A3E0TMW2</accession>
<keyword evidence="2" id="KW-0732">Signal</keyword>
<comment type="caution">
    <text evidence="3">The sequence shown here is derived from an EMBL/GenBank/DDBJ whole genome shotgun (WGS) entry which is preliminary data.</text>
</comment>
<feature type="chain" id="PRO_5017794786" evidence="2">
    <location>
        <begin position="20"/>
        <end position="113"/>
    </location>
</feature>
<feature type="signal peptide" evidence="2">
    <location>
        <begin position="1"/>
        <end position="19"/>
    </location>
</feature>
<feature type="compositionally biased region" description="Low complexity" evidence="1">
    <location>
        <begin position="25"/>
        <end position="42"/>
    </location>
</feature>
<sequence>MVLALGFSSPLAYSGSLLAAEQAGNNSPAASANNTTSNKSSTQVSGDFLSYLAELVEVDGKLVHPTELNKEALKSELLKQAQAGAEKQPSTQSNKPKEQKLSGNKLDSSEGEQ</sequence>
<protein>
    <submittedName>
        <fullName evidence="3">Uncharacterized protein</fullName>
    </submittedName>
</protein>
<dbReference type="AlphaFoldDB" id="A0A3E0TMW2"/>
<gene>
    <name evidence="3" type="ORF">DXX93_03685</name>
</gene>
<evidence type="ECO:0000313" key="3">
    <source>
        <dbReference type="EMBL" id="REL25743.1"/>
    </source>
</evidence>